<keyword evidence="2" id="KW-0808">Transferase</keyword>
<sequence length="238" mass="26285">MRMKNDPIGTAVLDYMAGAEDAEVIVESNLTEEDVIPVYYLFRTEAEMPELEQQALDACRGAVLDVGAGAGCHTLALQQRGVNATALDVSAGAVEAMRRQGIRQVLHQDVYKLEGAKYDTLLMLMNGIGLAGSLPGLDRFLEHAKTLLAPGGQILLESADILYMYEEEDGSVILDLNAGYYGEVKYNMKYKEQESGWFDWLFIDAAILEDYALRHGYTFEVLQQGDAGNYLARLELEG</sequence>
<reference evidence="2 3" key="1">
    <citation type="submission" date="2016-03" db="EMBL/GenBank/DDBJ databases">
        <title>Genome sequence of Pontibacter sp. nov., of the family cytophagaceae, isolated from marine sediment of the Yellow Sea, China.</title>
        <authorList>
            <person name="Zhang G."/>
            <person name="Zhang R."/>
        </authorList>
    </citation>
    <scope>NUCLEOTIDE SEQUENCE [LARGE SCALE GENOMIC DNA]</scope>
    <source>
        <strain evidence="2 3">S10-8</strain>
    </source>
</reference>
<accession>A0A1Q5PHR4</accession>
<evidence type="ECO:0000259" key="1">
    <source>
        <dbReference type="Pfam" id="PF13649"/>
    </source>
</evidence>
<dbReference type="Proteomes" id="UP000186551">
    <property type="component" value="Unassembled WGS sequence"/>
</dbReference>
<comment type="caution">
    <text evidence="2">The sequence shown here is derived from an EMBL/GenBank/DDBJ whole genome shotgun (WGS) entry which is preliminary data.</text>
</comment>
<dbReference type="Pfam" id="PF13649">
    <property type="entry name" value="Methyltransf_25"/>
    <property type="match status" value="1"/>
</dbReference>
<gene>
    <name evidence="2" type="ORF">A3841_09690</name>
</gene>
<evidence type="ECO:0000313" key="2">
    <source>
        <dbReference type="EMBL" id="OKL41763.1"/>
    </source>
</evidence>
<dbReference type="GO" id="GO:0008168">
    <property type="term" value="F:methyltransferase activity"/>
    <property type="evidence" value="ECO:0007669"/>
    <property type="project" value="UniProtKB-KW"/>
</dbReference>
<dbReference type="Gene3D" id="3.40.50.150">
    <property type="entry name" value="Vaccinia Virus protein VP39"/>
    <property type="match status" value="1"/>
</dbReference>
<dbReference type="InterPro" id="IPR029063">
    <property type="entry name" value="SAM-dependent_MTases_sf"/>
</dbReference>
<dbReference type="EMBL" id="LVWA01000003">
    <property type="protein sequence ID" value="OKL41763.1"/>
    <property type="molecule type" value="Genomic_DNA"/>
</dbReference>
<dbReference type="AlphaFoldDB" id="A0A1Q5PHR4"/>
<keyword evidence="3" id="KW-1185">Reference proteome</keyword>
<organism evidence="2 3">
    <name type="scientific">Pontibacter flavimaris</name>
    <dbReference type="NCBI Taxonomy" id="1797110"/>
    <lineage>
        <taxon>Bacteria</taxon>
        <taxon>Pseudomonadati</taxon>
        <taxon>Bacteroidota</taxon>
        <taxon>Cytophagia</taxon>
        <taxon>Cytophagales</taxon>
        <taxon>Hymenobacteraceae</taxon>
        <taxon>Pontibacter</taxon>
    </lineage>
</organism>
<evidence type="ECO:0000313" key="3">
    <source>
        <dbReference type="Proteomes" id="UP000186551"/>
    </source>
</evidence>
<keyword evidence="2" id="KW-0489">Methyltransferase</keyword>
<feature type="domain" description="Methyltransferase" evidence="1">
    <location>
        <begin position="63"/>
        <end position="152"/>
    </location>
</feature>
<name>A0A1Q5PHR4_9BACT</name>
<dbReference type="GO" id="GO:0032259">
    <property type="term" value="P:methylation"/>
    <property type="evidence" value="ECO:0007669"/>
    <property type="project" value="UniProtKB-KW"/>
</dbReference>
<protein>
    <submittedName>
        <fullName evidence="2">Methyltransferase</fullName>
    </submittedName>
</protein>
<proteinExistence type="predicted"/>
<dbReference type="SUPFAM" id="SSF53335">
    <property type="entry name" value="S-adenosyl-L-methionine-dependent methyltransferases"/>
    <property type="match status" value="1"/>
</dbReference>
<dbReference type="CDD" id="cd02440">
    <property type="entry name" value="AdoMet_MTases"/>
    <property type="match status" value="1"/>
</dbReference>
<dbReference type="STRING" id="1797110.A3841_09690"/>
<dbReference type="InterPro" id="IPR041698">
    <property type="entry name" value="Methyltransf_25"/>
</dbReference>